<sequence>MNRPGTSGWTGPVPDRLLLSVLSSTNQRHSPSPFTGRRSFTASTPRPRPLKHDFFLAFGSLTLSRLCLRRANADAGQPLRLVLAFAAPTPSPPQEVCNLASFHLVQPPSFSLCHSLGSFNKEL</sequence>
<organism evidence="2 3">
    <name type="scientific">Stylosanthes scabra</name>
    <dbReference type="NCBI Taxonomy" id="79078"/>
    <lineage>
        <taxon>Eukaryota</taxon>
        <taxon>Viridiplantae</taxon>
        <taxon>Streptophyta</taxon>
        <taxon>Embryophyta</taxon>
        <taxon>Tracheophyta</taxon>
        <taxon>Spermatophyta</taxon>
        <taxon>Magnoliopsida</taxon>
        <taxon>eudicotyledons</taxon>
        <taxon>Gunneridae</taxon>
        <taxon>Pentapetalae</taxon>
        <taxon>rosids</taxon>
        <taxon>fabids</taxon>
        <taxon>Fabales</taxon>
        <taxon>Fabaceae</taxon>
        <taxon>Papilionoideae</taxon>
        <taxon>50 kb inversion clade</taxon>
        <taxon>dalbergioids sensu lato</taxon>
        <taxon>Dalbergieae</taxon>
        <taxon>Pterocarpus clade</taxon>
        <taxon>Stylosanthes</taxon>
    </lineage>
</organism>
<keyword evidence="3" id="KW-1185">Reference proteome</keyword>
<protein>
    <submittedName>
        <fullName evidence="2">Uncharacterized protein</fullName>
    </submittedName>
</protein>
<gene>
    <name evidence="2" type="ORF">PIB30_011336</name>
</gene>
<reference evidence="2 3" key="1">
    <citation type="journal article" date="2023" name="Plants (Basel)">
        <title>Bridging the Gap: Combining Genomics and Transcriptomics Approaches to Understand Stylosanthes scabra, an Orphan Legume from the Brazilian Caatinga.</title>
        <authorList>
            <person name="Ferreira-Neto J.R.C."/>
            <person name="da Silva M.D."/>
            <person name="Binneck E."/>
            <person name="de Melo N.F."/>
            <person name="da Silva R.H."/>
            <person name="de Melo A.L.T.M."/>
            <person name="Pandolfi V."/>
            <person name="Bustamante F.O."/>
            <person name="Brasileiro-Vidal A.C."/>
            <person name="Benko-Iseppon A.M."/>
        </authorList>
    </citation>
    <scope>NUCLEOTIDE SEQUENCE [LARGE SCALE GENOMIC DNA]</scope>
    <source>
        <tissue evidence="2">Leaves</tissue>
    </source>
</reference>
<name>A0ABU6W7M0_9FABA</name>
<proteinExistence type="predicted"/>
<evidence type="ECO:0000313" key="3">
    <source>
        <dbReference type="Proteomes" id="UP001341840"/>
    </source>
</evidence>
<dbReference type="Proteomes" id="UP001341840">
    <property type="component" value="Unassembled WGS sequence"/>
</dbReference>
<comment type="caution">
    <text evidence="2">The sequence shown here is derived from an EMBL/GenBank/DDBJ whole genome shotgun (WGS) entry which is preliminary data.</text>
</comment>
<evidence type="ECO:0000256" key="1">
    <source>
        <dbReference type="SAM" id="MobiDB-lite"/>
    </source>
</evidence>
<feature type="compositionally biased region" description="Polar residues" evidence="1">
    <location>
        <begin position="24"/>
        <end position="44"/>
    </location>
</feature>
<feature type="region of interest" description="Disordered" evidence="1">
    <location>
        <begin position="24"/>
        <end position="49"/>
    </location>
</feature>
<evidence type="ECO:0000313" key="2">
    <source>
        <dbReference type="EMBL" id="MED6180575.1"/>
    </source>
</evidence>
<dbReference type="EMBL" id="JASCZI010181270">
    <property type="protein sequence ID" value="MED6180575.1"/>
    <property type="molecule type" value="Genomic_DNA"/>
</dbReference>
<accession>A0ABU6W7M0</accession>